<keyword evidence="3" id="KW-1185">Reference proteome</keyword>
<gene>
    <name evidence="2" type="ORF">HDK90DRAFT_225889</name>
</gene>
<dbReference type="Proteomes" id="UP001492380">
    <property type="component" value="Unassembled WGS sequence"/>
</dbReference>
<dbReference type="PROSITE" id="PS50879">
    <property type="entry name" value="RNASE_H_1"/>
    <property type="match status" value="1"/>
</dbReference>
<sequence>MMDRPQILNPETEVRDPRSSLLIQIRGRLLLYLCSRWHRSHHLGSSFSMTSRARTIPTHRIIDRQFRPHHSVEALSLSPWESVSSCPSCGLFFIGSFFLDDDLHFRTHVVFTDGASRIFPGYWDLHPQDYRAGYGIVCGKNEEHEYSVHFGKPFRRVNRGTNQRAELAGAFEGVMRAVEHMKKPCTECGDFKVRGKKELVVLMNSEYVIKSMTERLPQWMMASGISPLSNTWQLMHRPKRTTASATLSAKLPQISA</sequence>
<dbReference type="InterPro" id="IPR002156">
    <property type="entry name" value="RNaseH_domain"/>
</dbReference>
<feature type="domain" description="RNase H type-1" evidence="1">
    <location>
        <begin position="104"/>
        <end position="256"/>
    </location>
</feature>
<reference evidence="2 3" key="1">
    <citation type="submission" date="2024-04" db="EMBL/GenBank/DDBJ databases">
        <title>Phyllosticta paracitricarpa is synonymous to the EU quarantine fungus P. citricarpa based on phylogenomic analyses.</title>
        <authorList>
            <consortium name="Lawrence Berkeley National Laboratory"/>
            <person name="Van Ingen-Buijs V.A."/>
            <person name="Van Westerhoven A.C."/>
            <person name="Haridas S."/>
            <person name="Skiadas P."/>
            <person name="Martin F."/>
            <person name="Groenewald J.Z."/>
            <person name="Crous P.W."/>
            <person name="Seidl M.F."/>
        </authorList>
    </citation>
    <scope>NUCLEOTIDE SEQUENCE [LARGE SCALE GENOMIC DNA]</scope>
    <source>
        <strain evidence="2 3">CBS 123374</strain>
    </source>
</reference>
<evidence type="ECO:0000313" key="2">
    <source>
        <dbReference type="EMBL" id="KAK8238450.1"/>
    </source>
</evidence>
<name>A0ABR1YU06_9PEZI</name>
<evidence type="ECO:0000259" key="1">
    <source>
        <dbReference type="PROSITE" id="PS50879"/>
    </source>
</evidence>
<dbReference type="InterPro" id="IPR036397">
    <property type="entry name" value="RNaseH_sf"/>
</dbReference>
<dbReference type="EMBL" id="JBBWRZ010000004">
    <property type="protein sequence ID" value="KAK8238450.1"/>
    <property type="molecule type" value="Genomic_DNA"/>
</dbReference>
<proteinExistence type="predicted"/>
<dbReference type="Gene3D" id="3.30.420.10">
    <property type="entry name" value="Ribonuclease H-like superfamily/Ribonuclease H"/>
    <property type="match status" value="1"/>
</dbReference>
<dbReference type="InterPro" id="IPR012337">
    <property type="entry name" value="RNaseH-like_sf"/>
</dbReference>
<evidence type="ECO:0000313" key="3">
    <source>
        <dbReference type="Proteomes" id="UP001492380"/>
    </source>
</evidence>
<accession>A0ABR1YU06</accession>
<protein>
    <recommendedName>
        <fullName evidence="1">RNase H type-1 domain-containing protein</fullName>
    </recommendedName>
</protein>
<organism evidence="2 3">
    <name type="scientific">Phyllosticta capitalensis</name>
    <dbReference type="NCBI Taxonomy" id="121624"/>
    <lineage>
        <taxon>Eukaryota</taxon>
        <taxon>Fungi</taxon>
        <taxon>Dikarya</taxon>
        <taxon>Ascomycota</taxon>
        <taxon>Pezizomycotina</taxon>
        <taxon>Dothideomycetes</taxon>
        <taxon>Dothideomycetes incertae sedis</taxon>
        <taxon>Botryosphaeriales</taxon>
        <taxon>Phyllostictaceae</taxon>
        <taxon>Phyllosticta</taxon>
    </lineage>
</organism>
<comment type="caution">
    <text evidence="2">The sequence shown here is derived from an EMBL/GenBank/DDBJ whole genome shotgun (WGS) entry which is preliminary data.</text>
</comment>
<dbReference type="SUPFAM" id="SSF53098">
    <property type="entry name" value="Ribonuclease H-like"/>
    <property type="match status" value="1"/>
</dbReference>